<name>A0ABQ0U2X4_9BACL</name>
<dbReference type="Proteomes" id="UP000319578">
    <property type="component" value="Unassembled WGS sequence"/>
</dbReference>
<sequence length="54" mass="5947">MSIVIEKTMLIKRCERNALQHVGVKKQSAVSITSTSVKLNSARSGTSIWSNNKD</sequence>
<protein>
    <submittedName>
        <fullName evidence="1">Uncharacterized protein</fullName>
    </submittedName>
</protein>
<proteinExistence type="predicted"/>
<evidence type="ECO:0000313" key="1">
    <source>
        <dbReference type="EMBL" id="GED73068.1"/>
    </source>
</evidence>
<comment type="caution">
    <text evidence="1">The sequence shown here is derived from an EMBL/GenBank/DDBJ whole genome shotgun (WGS) entry which is preliminary data.</text>
</comment>
<dbReference type="EMBL" id="BJON01000041">
    <property type="protein sequence ID" value="GED73068.1"/>
    <property type="molecule type" value="Genomic_DNA"/>
</dbReference>
<reference evidence="1 2" key="1">
    <citation type="submission" date="2019-06" db="EMBL/GenBank/DDBJ databases">
        <title>Whole genome shotgun sequence of Brevibacillus reuszeri NBRC 15719.</title>
        <authorList>
            <person name="Hosoyama A."/>
            <person name="Uohara A."/>
            <person name="Ohji S."/>
            <person name="Ichikawa N."/>
        </authorList>
    </citation>
    <scope>NUCLEOTIDE SEQUENCE [LARGE SCALE GENOMIC DNA]</scope>
    <source>
        <strain evidence="1 2">NBRC 15719</strain>
    </source>
</reference>
<organism evidence="1 2">
    <name type="scientific">Brevibacillus reuszeri</name>
    <dbReference type="NCBI Taxonomy" id="54915"/>
    <lineage>
        <taxon>Bacteria</taxon>
        <taxon>Bacillati</taxon>
        <taxon>Bacillota</taxon>
        <taxon>Bacilli</taxon>
        <taxon>Bacillales</taxon>
        <taxon>Paenibacillaceae</taxon>
        <taxon>Brevibacillus</taxon>
    </lineage>
</organism>
<gene>
    <name evidence="1" type="ORF">BRE01_67700</name>
</gene>
<accession>A0ABQ0U2X4</accession>
<keyword evidence="2" id="KW-1185">Reference proteome</keyword>
<evidence type="ECO:0000313" key="2">
    <source>
        <dbReference type="Proteomes" id="UP000319578"/>
    </source>
</evidence>